<keyword evidence="2" id="KW-0040">ANK repeat</keyword>
<evidence type="ECO:0000256" key="1">
    <source>
        <dbReference type="ARBA" id="ARBA00022737"/>
    </source>
</evidence>
<dbReference type="GO" id="GO:0005737">
    <property type="term" value="C:cytoplasm"/>
    <property type="evidence" value="ECO:0007669"/>
    <property type="project" value="TreeGrafter"/>
</dbReference>
<feature type="repeat" description="ANK" evidence="2">
    <location>
        <begin position="248"/>
        <end position="280"/>
    </location>
</feature>
<dbReference type="PRINTS" id="PR01415">
    <property type="entry name" value="ANKYRIN"/>
</dbReference>
<dbReference type="WBParaSite" id="Pan_g13934.t1">
    <property type="protein sequence ID" value="Pan_g13934.t1"/>
    <property type="gene ID" value="Pan_g13934"/>
</dbReference>
<dbReference type="GO" id="GO:0004857">
    <property type="term" value="F:enzyme inhibitor activity"/>
    <property type="evidence" value="ECO:0007669"/>
    <property type="project" value="TreeGrafter"/>
</dbReference>
<dbReference type="GO" id="GO:0017020">
    <property type="term" value="F:myosin phosphatase regulator activity"/>
    <property type="evidence" value="ECO:0007669"/>
    <property type="project" value="TreeGrafter"/>
</dbReference>
<dbReference type="SUPFAM" id="SSF48403">
    <property type="entry name" value="Ankyrin repeat"/>
    <property type="match status" value="1"/>
</dbReference>
<feature type="region of interest" description="Disordered" evidence="3">
    <location>
        <begin position="307"/>
        <end position="350"/>
    </location>
</feature>
<evidence type="ECO:0000313" key="5">
    <source>
        <dbReference type="WBParaSite" id="Pan_g13934.t1"/>
    </source>
</evidence>
<dbReference type="PROSITE" id="PS50088">
    <property type="entry name" value="ANK_REPEAT"/>
    <property type="match status" value="4"/>
</dbReference>
<feature type="repeat" description="ANK" evidence="2">
    <location>
        <begin position="85"/>
        <end position="117"/>
    </location>
</feature>
<dbReference type="Proteomes" id="UP000492821">
    <property type="component" value="Unassembled WGS sequence"/>
</dbReference>
<organism evidence="4 5">
    <name type="scientific">Panagrellus redivivus</name>
    <name type="common">Microworm</name>
    <dbReference type="NCBI Taxonomy" id="6233"/>
    <lineage>
        <taxon>Eukaryota</taxon>
        <taxon>Metazoa</taxon>
        <taxon>Ecdysozoa</taxon>
        <taxon>Nematoda</taxon>
        <taxon>Chromadorea</taxon>
        <taxon>Rhabditida</taxon>
        <taxon>Tylenchina</taxon>
        <taxon>Panagrolaimomorpha</taxon>
        <taxon>Panagrolaimoidea</taxon>
        <taxon>Panagrolaimidae</taxon>
        <taxon>Panagrellus</taxon>
    </lineage>
</organism>
<dbReference type="InterPro" id="IPR002110">
    <property type="entry name" value="Ankyrin_rpt"/>
</dbReference>
<dbReference type="PANTHER" id="PTHR24179">
    <property type="entry name" value="PROTEIN PHOSPHATASE 1 REGULATORY SUBUNIT 12"/>
    <property type="match status" value="1"/>
</dbReference>
<dbReference type="PROSITE" id="PS50297">
    <property type="entry name" value="ANK_REP_REGION"/>
    <property type="match status" value="3"/>
</dbReference>
<sequence>MDEYERARQERIANAMSVIYARRSVDRAEQLRRFDEYDIATPVPQNRKKTIRIVKSLYEAVAREDLTEAEKLLRDKADPNEIGGLGYPALNLCIIKRNEQLVRLLLHYNADVNATDFRLWTPLHVAVATKNIDIARFLIDNGANVLAINEDGNMPYDLIDDTHMDIRDVIETEMAAQNVTQELINAERAKPEQKMLADMKLLHQQGQPLDAKQPDGSSYLHVAAAHGYSDVAAFLLRVGIQPNLRDYDDWTPLHAAANWGQINMVEMLTDYGADVNAKTKSQETPLDLAPDEETATVIQTIMNHSDIQKRKRATFGVRDSRRQSRKKSKSCSPGPLTTPTEGENPFGRGTIRRSLRESSGMTLAKLEAQRERLQLIDGGLIFGRNDKSKKRSTTDKKSPASSSVSEWHRQFDISMTETDAETSGMLSDTEVDAIKESGKPKKGKGCKFLCCVIS</sequence>
<dbReference type="InterPro" id="IPR051226">
    <property type="entry name" value="PP1_Regulatory_Subunit"/>
</dbReference>
<evidence type="ECO:0000256" key="3">
    <source>
        <dbReference type="SAM" id="MobiDB-lite"/>
    </source>
</evidence>
<keyword evidence="4" id="KW-1185">Reference proteome</keyword>
<proteinExistence type="predicted"/>
<protein>
    <submittedName>
        <fullName evidence="5">ANK_REP_REGION domain-containing protein</fullName>
    </submittedName>
</protein>
<evidence type="ECO:0000313" key="4">
    <source>
        <dbReference type="Proteomes" id="UP000492821"/>
    </source>
</evidence>
<dbReference type="PANTHER" id="PTHR24179:SF29">
    <property type="entry name" value="LD46604P"/>
    <property type="match status" value="1"/>
</dbReference>
<feature type="repeat" description="ANK" evidence="2">
    <location>
        <begin position="215"/>
        <end position="247"/>
    </location>
</feature>
<feature type="repeat" description="ANK" evidence="2">
    <location>
        <begin position="118"/>
        <end position="150"/>
    </location>
</feature>
<keyword evidence="1" id="KW-0677">Repeat</keyword>
<dbReference type="Pfam" id="PF12796">
    <property type="entry name" value="Ank_2"/>
    <property type="match status" value="2"/>
</dbReference>
<name>A0A7E4UX95_PANRE</name>
<dbReference type="SMART" id="SM00248">
    <property type="entry name" value="ANK"/>
    <property type="match status" value="4"/>
</dbReference>
<accession>A0A7E4UX95</accession>
<evidence type="ECO:0000256" key="2">
    <source>
        <dbReference type="PROSITE-ProRule" id="PRU00023"/>
    </source>
</evidence>
<dbReference type="AlphaFoldDB" id="A0A7E4UX95"/>
<feature type="region of interest" description="Disordered" evidence="3">
    <location>
        <begin position="384"/>
        <end position="444"/>
    </location>
</feature>
<reference evidence="4" key="1">
    <citation type="journal article" date="2013" name="Genetics">
        <title>The draft genome and transcriptome of Panagrellus redivivus are shaped by the harsh demands of a free-living lifestyle.</title>
        <authorList>
            <person name="Srinivasan J."/>
            <person name="Dillman A.R."/>
            <person name="Macchietto M.G."/>
            <person name="Heikkinen L."/>
            <person name="Lakso M."/>
            <person name="Fracchia K.M."/>
            <person name="Antoshechkin I."/>
            <person name="Mortazavi A."/>
            <person name="Wong G."/>
            <person name="Sternberg P.W."/>
        </authorList>
    </citation>
    <scope>NUCLEOTIDE SEQUENCE [LARGE SCALE GENOMIC DNA]</scope>
    <source>
        <strain evidence="4">MT8872</strain>
    </source>
</reference>
<dbReference type="InterPro" id="IPR036770">
    <property type="entry name" value="Ankyrin_rpt-contain_sf"/>
</dbReference>
<reference evidence="5" key="2">
    <citation type="submission" date="2020-10" db="UniProtKB">
        <authorList>
            <consortium name="WormBaseParasite"/>
        </authorList>
    </citation>
    <scope>IDENTIFICATION</scope>
</reference>
<dbReference type="Gene3D" id="1.25.40.20">
    <property type="entry name" value="Ankyrin repeat-containing domain"/>
    <property type="match status" value="2"/>
</dbReference>